<dbReference type="PANTHER" id="PTHR43795">
    <property type="entry name" value="BIFUNCTIONAL ASPARTATE AMINOTRANSFERASE AND GLUTAMATE/ASPARTATE-PREPHENATE AMINOTRANSFERASE-RELATED"/>
    <property type="match status" value="1"/>
</dbReference>
<dbReference type="GO" id="GO:0006520">
    <property type="term" value="P:amino acid metabolic process"/>
    <property type="evidence" value="ECO:0007669"/>
    <property type="project" value="TreeGrafter"/>
</dbReference>
<name>A0A059IWT3_TRIIM</name>
<dbReference type="HOGENOM" id="CLU_017584_1_2_1"/>
<keyword evidence="5" id="KW-1185">Reference proteome</keyword>
<dbReference type="PANTHER" id="PTHR43795:SF63">
    <property type="entry name" value="PUTATIVE (AFU_ORTHOLOGUE AFUA_4G00630)-RELATED"/>
    <property type="match status" value="1"/>
</dbReference>
<dbReference type="InterPro" id="IPR050478">
    <property type="entry name" value="Ethylene_sulfur-biosynth"/>
</dbReference>
<evidence type="ECO:0000259" key="3">
    <source>
        <dbReference type="Pfam" id="PF00155"/>
    </source>
</evidence>
<dbReference type="EMBL" id="AOKY01000943">
    <property type="protein sequence ID" value="KDB20086.1"/>
    <property type="molecule type" value="Genomic_DNA"/>
</dbReference>
<proteinExistence type="inferred from homology"/>
<dbReference type="InterPro" id="IPR015422">
    <property type="entry name" value="PyrdxlP-dep_Trfase_small"/>
</dbReference>
<dbReference type="Gene3D" id="3.90.1150.10">
    <property type="entry name" value="Aspartate Aminotransferase, domain 1"/>
    <property type="match status" value="1"/>
</dbReference>
<gene>
    <name evidence="4" type="ORF">H109_07948</name>
</gene>
<evidence type="ECO:0000313" key="5">
    <source>
        <dbReference type="Proteomes" id="UP000024533"/>
    </source>
</evidence>
<dbReference type="SUPFAM" id="SSF53383">
    <property type="entry name" value="PLP-dependent transferases"/>
    <property type="match status" value="1"/>
</dbReference>
<dbReference type="PROSITE" id="PS00105">
    <property type="entry name" value="AA_TRANSFER_CLASS_1"/>
    <property type="match status" value="1"/>
</dbReference>
<dbReference type="Proteomes" id="UP000024533">
    <property type="component" value="Unassembled WGS sequence"/>
</dbReference>
<feature type="domain" description="Aminotransferase class I/classII large" evidence="3">
    <location>
        <begin position="85"/>
        <end position="437"/>
    </location>
</feature>
<dbReference type="PRINTS" id="PR00753">
    <property type="entry name" value="ACCSYNTHASE"/>
</dbReference>
<accession>A0A059IWT3</accession>
<organism evidence="4 5">
    <name type="scientific">Trichophyton interdigitale (strain MR816)</name>
    <dbReference type="NCBI Taxonomy" id="1215338"/>
    <lineage>
        <taxon>Eukaryota</taxon>
        <taxon>Fungi</taxon>
        <taxon>Dikarya</taxon>
        <taxon>Ascomycota</taxon>
        <taxon>Pezizomycotina</taxon>
        <taxon>Eurotiomycetes</taxon>
        <taxon>Eurotiomycetidae</taxon>
        <taxon>Onygenales</taxon>
        <taxon>Arthrodermataceae</taxon>
        <taxon>Trichophyton</taxon>
    </lineage>
</organism>
<evidence type="ECO:0000313" key="4">
    <source>
        <dbReference type="EMBL" id="KDB20086.1"/>
    </source>
</evidence>
<evidence type="ECO:0000256" key="2">
    <source>
        <dbReference type="ARBA" id="ARBA00022898"/>
    </source>
</evidence>
<dbReference type="AlphaFoldDB" id="A0A059IWT3"/>
<dbReference type="GO" id="GO:0030170">
    <property type="term" value="F:pyridoxal phosphate binding"/>
    <property type="evidence" value="ECO:0007669"/>
    <property type="project" value="InterPro"/>
</dbReference>
<keyword evidence="2" id="KW-0663">Pyridoxal phosphate</keyword>
<dbReference type="STRING" id="1215338.A0A059IWT3"/>
<dbReference type="InterPro" id="IPR015424">
    <property type="entry name" value="PyrdxlP-dep_Trfase"/>
</dbReference>
<comment type="similarity">
    <text evidence="1">Belongs to the class-I pyridoxal-phosphate-dependent aminotransferase family.</text>
</comment>
<dbReference type="OMA" id="PYYGTFV"/>
<dbReference type="InterPro" id="IPR004838">
    <property type="entry name" value="NHTrfase_class1_PyrdxlP-BS"/>
</dbReference>
<sequence length="460" mass="50804">MSSGDSSAAARLATVSNRAAKVSKETAANKMWDVFTDLYDAATNENGFVNVGVAENFLMHGTLLDYIRTHADLPPHYLTYNDGGDGSRRLKTAASRFLNRHLKPVVPLKPEHLMVTNGVSAAIEHLAWAFTDPGEGILLGRPHYGAFLPDMTSRPEAEVVPVSFDDIDPFEVRCVTKYEKALLDFEARTGKRVRALMLCHPHNPLGRCYPRETIVELMKFCQRYQIHLISDEIYALSVWENTVDSAPGTPPPVKFVSALSIPTQGLIDANLLHALWGMSKDFGANGLRVGIIISQSNPDLLAAIKGPTLYSYVSGLSDHIASSILENDVFTDRYIAVNQRKLSESYAFVARAMQDHDIEYAAGCNASFFVWVNLGKAYLRNKQIPMPADLTCTVMDELISKRVFLADGTAFGSEKPGWFRIVFSHPRPFLDKALGRIMAAIGEPYKYASKPECSGARAKL</sequence>
<dbReference type="GO" id="GO:0008483">
    <property type="term" value="F:transaminase activity"/>
    <property type="evidence" value="ECO:0007669"/>
    <property type="project" value="TreeGrafter"/>
</dbReference>
<dbReference type="Gene3D" id="3.40.640.10">
    <property type="entry name" value="Type I PLP-dependent aspartate aminotransferase-like (Major domain)"/>
    <property type="match status" value="1"/>
</dbReference>
<evidence type="ECO:0000256" key="1">
    <source>
        <dbReference type="ARBA" id="ARBA00007441"/>
    </source>
</evidence>
<dbReference type="OrthoDB" id="7042322at2759"/>
<dbReference type="InterPro" id="IPR015421">
    <property type="entry name" value="PyrdxlP-dep_Trfase_major"/>
</dbReference>
<dbReference type="CDD" id="cd00609">
    <property type="entry name" value="AAT_like"/>
    <property type="match status" value="1"/>
</dbReference>
<dbReference type="Pfam" id="PF00155">
    <property type="entry name" value="Aminotran_1_2"/>
    <property type="match status" value="1"/>
</dbReference>
<reference evidence="4 5" key="1">
    <citation type="submission" date="2014-02" db="EMBL/GenBank/DDBJ databases">
        <title>The Genome Sequence of Trichophyton interdigitale MR816.</title>
        <authorList>
            <consortium name="The Broad Institute Genomics Platform"/>
            <person name="Cuomo C.A."/>
            <person name="White T.C."/>
            <person name="Graser Y."/>
            <person name="Martinez-Rossi N."/>
            <person name="Heitman J."/>
            <person name="Young S.K."/>
            <person name="Zeng Q."/>
            <person name="Gargeya S."/>
            <person name="Abouelleil A."/>
            <person name="Alvarado L."/>
            <person name="Chapman S.B."/>
            <person name="Gainer-Dewar J."/>
            <person name="Goldberg J."/>
            <person name="Griggs A."/>
            <person name="Gujja S."/>
            <person name="Hansen M."/>
            <person name="Howarth C."/>
            <person name="Imamovic A."/>
            <person name="Larimer J."/>
            <person name="Martinez D."/>
            <person name="Murphy C."/>
            <person name="Pearson M.D."/>
            <person name="Persinoti G."/>
            <person name="Poon T."/>
            <person name="Priest M."/>
            <person name="Roberts A.D."/>
            <person name="Saif S."/>
            <person name="Shea T.D."/>
            <person name="Sykes S.N."/>
            <person name="Wortman J."/>
            <person name="Nusbaum C."/>
            <person name="Birren B."/>
        </authorList>
    </citation>
    <scope>NUCLEOTIDE SEQUENCE [LARGE SCALE GENOMIC DNA]</scope>
    <source>
        <strain evidence="4 5">MR816</strain>
    </source>
</reference>
<protein>
    <recommendedName>
        <fullName evidence="3">Aminotransferase class I/classII large domain-containing protein</fullName>
    </recommendedName>
</protein>
<comment type="caution">
    <text evidence="4">The sequence shown here is derived from an EMBL/GenBank/DDBJ whole genome shotgun (WGS) entry which is preliminary data.</text>
</comment>
<dbReference type="InterPro" id="IPR004839">
    <property type="entry name" value="Aminotransferase_I/II_large"/>
</dbReference>